<keyword evidence="2" id="KW-1185">Reference proteome</keyword>
<proteinExistence type="predicted"/>
<comment type="caution">
    <text evidence="1">The sequence shown here is derived from an EMBL/GenBank/DDBJ whole genome shotgun (WGS) entry which is preliminary data.</text>
</comment>
<sequence length="93" mass="9784">MPSIEASEAVALSGELPAPLSAARKTSGPRGNCAGRIHEQTANREFMENNATFDNVMLATKTPVSYLHSLLSRFGFGGGTCLVRGLSCDADLV</sequence>
<protein>
    <submittedName>
        <fullName evidence="1">Uncharacterized protein</fullName>
    </submittedName>
</protein>
<evidence type="ECO:0000313" key="2">
    <source>
        <dbReference type="Proteomes" id="UP001063166"/>
    </source>
</evidence>
<dbReference type="EMBL" id="BRPK01000008">
    <property type="protein sequence ID" value="GLB40532.1"/>
    <property type="molecule type" value="Genomic_DNA"/>
</dbReference>
<evidence type="ECO:0000313" key="1">
    <source>
        <dbReference type="EMBL" id="GLB40532.1"/>
    </source>
</evidence>
<dbReference type="Proteomes" id="UP001063166">
    <property type="component" value="Unassembled WGS sequence"/>
</dbReference>
<organism evidence="1 2">
    <name type="scientific">Lyophyllum shimeji</name>
    <name type="common">Hon-shimeji</name>
    <name type="synonym">Tricholoma shimeji</name>
    <dbReference type="NCBI Taxonomy" id="47721"/>
    <lineage>
        <taxon>Eukaryota</taxon>
        <taxon>Fungi</taxon>
        <taxon>Dikarya</taxon>
        <taxon>Basidiomycota</taxon>
        <taxon>Agaricomycotina</taxon>
        <taxon>Agaricomycetes</taxon>
        <taxon>Agaricomycetidae</taxon>
        <taxon>Agaricales</taxon>
        <taxon>Tricholomatineae</taxon>
        <taxon>Lyophyllaceae</taxon>
        <taxon>Lyophyllum</taxon>
    </lineage>
</organism>
<name>A0A9P3PSH2_LYOSH</name>
<dbReference type="AlphaFoldDB" id="A0A9P3PSH2"/>
<accession>A0A9P3PSH2</accession>
<reference evidence="1" key="1">
    <citation type="submission" date="2022-07" db="EMBL/GenBank/DDBJ databases">
        <title>The genome of Lyophyllum shimeji provides insight into the initial evolution of ectomycorrhizal fungal genome.</title>
        <authorList>
            <person name="Kobayashi Y."/>
            <person name="Shibata T."/>
            <person name="Hirakawa H."/>
            <person name="Shigenobu S."/>
            <person name="Nishiyama T."/>
            <person name="Yamada A."/>
            <person name="Hasebe M."/>
            <person name="Kawaguchi M."/>
        </authorList>
    </citation>
    <scope>NUCLEOTIDE SEQUENCE</scope>
    <source>
        <strain evidence="1">AT787</strain>
    </source>
</reference>
<gene>
    <name evidence="1" type="ORF">LshimejAT787_0804030</name>
</gene>